<name>A0A5B7X431_9FLAO</name>
<dbReference type="InterPro" id="IPR009362">
    <property type="entry name" value="YhcG_C"/>
</dbReference>
<dbReference type="Pfam" id="PF06250">
    <property type="entry name" value="YhcG_C"/>
    <property type="match status" value="1"/>
</dbReference>
<dbReference type="PANTHER" id="PTHR30547:SF5">
    <property type="entry name" value="NUCLEASE YHCG-RELATED"/>
    <property type="match status" value="1"/>
</dbReference>
<dbReference type="Pfam" id="PF17761">
    <property type="entry name" value="DUF1016_N"/>
    <property type="match status" value="1"/>
</dbReference>
<feature type="domain" description="YhcG PDDEXK nuclease" evidence="1">
    <location>
        <begin position="168"/>
        <end position="319"/>
    </location>
</feature>
<dbReference type="Proteomes" id="UP000309016">
    <property type="component" value="Chromosome"/>
</dbReference>
<dbReference type="RefSeq" id="WP_139066758.1">
    <property type="nucleotide sequence ID" value="NZ_CP040812.1"/>
</dbReference>
<reference evidence="3 4" key="1">
    <citation type="submission" date="2019-06" db="EMBL/GenBank/DDBJ databases">
        <title>Complete genome sequence of Antarcticibacterium flavum KCTC 52984T from an Antarctic marine sediment.</title>
        <authorList>
            <person name="Lee Y.M."/>
            <person name="Shin S.C."/>
        </authorList>
    </citation>
    <scope>NUCLEOTIDE SEQUENCE [LARGE SCALE GENOMIC DNA]</scope>
    <source>
        <strain evidence="3 4">KCTC 52984</strain>
    </source>
</reference>
<dbReference type="InterPro" id="IPR053148">
    <property type="entry name" value="PD-DEXK-like_domain"/>
</dbReference>
<proteinExistence type="predicted"/>
<accession>A0A5B7X431</accession>
<sequence length="327" mass="38301">MKPKTKNIQLLEEIRSILKQARQQAVTAVNSAMVFAYWEIGKRIVQEEQKGSERAEYGSYLLKELAKNLSNDFGKSFDARELRRIRQFYLSFPIRDTVRPELSWSHYRLLIRIEDETVKNFYLRESVSQHWSTRKLDRNISSQYYQRILSSQSNIENTAETEAVSKLDFIKNPYVLEFLELPANLTHQEKDIEKGIIAHLQSFLLELGKGFAFVAQQKLIRTETSDFFIDLVFYNYHLKCFVVIDIKSGKLSHQDIGQLDMYVRMFDELEKSDTDNPTIGILLCADTDNVVAKYSVLSDKNNLFASKYQMYLPSEEELQHFIEKDLE</sequence>
<dbReference type="PANTHER" id="PTHR30547">
    <property type="entry name" value="UNCHARACTERIZED PROTEIN YHCG-RELATED"/>
    <property type="match status" value="1"/>
</dbReference>
<dbReference type="InterPro" id="IPR041527">
    <property type="entry name" value="YhcG_N"/>
</dbReference>
<feature type="domain" description="YhcG N-terminal" evidence="2">
    <location>
        <begin position="13"/>
        <end position="147"/>
    </location>
</feature>
<dbReference type="AlphaFoldDB" id="A0A5B7X431"/>
<evidence type="ECO:0000313" key="4">
    <source>
        <dbReference type="Proteomes" id="UP000309016"/>
    </source>
</evidence>
<dbReference type="GO" id="GO:0003676">
    <property type="term" value="F:nucleic acid binding"/>
    <property type="evidence" value="ECO:0007669"/>
    <property type="project" value="InterPro"/>
</dbReference>
<dbReference type="Gene3D" id="3.40.1350.10">
    <property type="match status" value="1"/>
</dbReference>
<organism evidence="3 4">
    <name type="scientific">Antarcticibacterium flavum</name>
    <dbReference type="NCBI Taxonomy" id="2058175"/>
    <lineage>
        <taxon>Bacteria</taxon>
        <taxon>Pseudomonadati</taxon>
        <taxon>Bacteroidota</taxon>
        <taxon>Flavobacteriia</taxon>
        <taxon>Flavobacteriales</taxon>
        <taxon>Flavobacteriaceae</taxon>
        <taxon>Antarcticibacterium</taxon>
    </lineage>
</organism>
<dbReference type="KEGG" id="afla:FHG64_12715"/>
<dbReference type="OrthoDB" id="9801263at2"/>
<dbReference type="InterPro" id="IPR011856">
    <property type="entry name" value="tRNA_endonuc-like_dom_sf"/>
</dbReference>
<evidence type="ECO:0000259" key="2">
    <source>
        <dbReference type="Pfam" id="PF17761"/>
    </source>
</evidence>
<protein>
    <submittedName>
        <fullName evidence="3">DUF1016 domain-containing protein</fullName>
    </submittedName>
</protein>
<dbReference type="EMBL" id="CP040812">
    <property type="protein sequence ID" value="QCY70196.1"/>
    <property type="molecule type" value="Genomic_DNA"/>
</dbReference>
<evidence type="ECO:0000313" key="3">
    <source>
        <dbReference type="EMBL" id="QCY70196.1"/>
    </source>
</evidence>
<gene>
    <name evidence="3" type="ORF">FHG64_12715</name>
</gene>
<dbReference type="REBASE" id="314011">
    <property type="entry name" value="S.Afl52984ORF12720P"/>
</dbReference>
<keyword evidence="4" id="KW-1185">Reference proteome</keyword>
<evidence type="ECO:0000259" key="1">
    <source>
        <dbReference type="Pfam" id="PF06250"/>
    </source>
</evidence>